<sequence>MDLTLIEWLHSAEGQAILAELATRELRETDLLTELNRLRRHLPAERARAAIEQALLRRKAIAKFPYADRMLFTRDALEQASAAPVAAHRAARLACQRRVADLGCGIGGDTIAMALAGIQVIAVERDPIRLALAQANLAALGLGERVLWLKRDLLHEPPPHADALFCDPARRVGDQRIFDPAAFQPPLTHVLGWQRYNPALVVKLAPGIDRNRIPAEAELEFVSFDGELKEAVLWCGSLATTERRATVLNGAGNAVSLTAGAASPPPLSTPQIVLYEPDPTIIRAGLIAELAAQLGAAQLSPDIAYLTATTYHPTPFARTWPIITWLPFQLKRLRALLRDLNAGPVTVKKRGSPLDTTTLAHQLSGNGNRRLVVVLTRLPSGPIAVICDEMIANDNR</sequence>
<protein>
    <recommendedName>
        <fullName evidence="1">THUMP-like domain-containing protein</fullName>
    </recommendedName>
</protein>
<dbReference type="PANTHER" id="PTHR14741:SF32">
    <property type="entry name" value="TRIMETHYLGUANOSINE SYNTHASE"/>
    <property type="match status" value="1"/>
</dbReference>
<dbReference type="InterPro" id="IPR019012">
    <property type="entry name" value="RNA_cap_Gua-N2-MeTrfase"/>
</dbReference>
<dbReference type="RefSeq" id="WP_015940423.1">
    <property type="nucleotide sequence ID" value="NC_011831.1"/>
</dbReference>
<dbReference type="Proteomes" id="UP000002508">
    <property type="component" value="Chromosome"/>
</dbReference>
<dbReference type="Gene3D" id="3.40.50.150">
    <property type="entry name" value="Vaccinia Virus protein VP39"/>
    <property type="match status" value="1"/>
</dbReference>
<evidence type="ECO:0000313" key="3">
    <source>
        <dbReference type="Proteomes" id="UP000002508"/>
    </source>
</evidence>
<gene>
    <name evidence="2" type="ordered locus">Cagg_1663</name>
</gene>
<dbReference type="HOGENOM" id="CLU_038123_1_1_0"/>
<dbReference type="GO" id="GO:0008168">
    <property type="term" value="F:methyltransferase activity"/>
    <property type="evidence" value="ECO:0007669"/>
    <property type="project" value="InterPro"/>
</dbReference>
<dbReference type="eggNOG" id="COG2890">
    <property type="taxonomic scope" value="Bacteria"/>
</dbReference>
<feature type="domain" description="THUMP-like" evidence="1">
    <location>
        <begin position="317"/>
        <end position="388"/>
    </location>
</feature>
<dbReference type="SUPFAM" id="SSF53335">
    <property type="entry name" value="S-adenosyl-L-methionine-dependent methyltransferases"/>
    <property type="match status" value="1"/>
</dbReference>
<keyword evidence="3" id="KW-1185">Reference proteome</keyword>
<dbReference type="OrthoDB" id="9810570at2"/>
<dbReference type="STRING" id="326427.Cagg_1663"/>
<name>B8GA49_CHLAD</name>
<dbReference type="AlphaFoldDB" id="B8GA49"/>
<dbReference type="InterPro" id="IPR041497">
    <property type="entry name" value="Thump-like"/>
</dbReference>
<evidence type="ECO:0000259" key="1">
    <source>
        <dbReference type="Pfam" id="PF18096"/>
    </source>
</evidence>
<dbReference type="InterPro" id="IPR029063">
    <property type="entry name" value="SAM-dependent_MTases_sf"/>
</dbReference>
<proteinExistence type="predicted"/>
<dbReference type="Pfam" id="PF09445">
    <property type="entry name" value="Methyltransf_15"/>
    <property type="match status" value="1"/>
</dbReference>
<reference evidence="2" key="1">
    <citation type="submission" date="2008-12" db="EMBL/GenBank/DDBJ databases">
        <title>Complete sequence of Chloroflexus aggregans DSM 9485.</title>
        <authorList>
            <consortium name="US DOE Joint Genome Institute"/>
            <person name="Lucas S."/>
            <person name="Copeland A."/>
            <person name="Lapidus A."/>
            <person name="Glavina del Rio T."/>
            <person name="Dalin E."/>
            <person name="Tice H."/>
            <person name="Pitluck S."/>
            <person name="Foster B."/>
            <person name="Larimer F."/>
            <person name="Land M."/>
            <person name="Hauser L."/>
            <person name="Kyrpides N."/>
            <person name="Mikhailova N."/>
            <person name="Bryant D."/>
            <person name="Richardson P."/>
        </authorList>
    </citation>
    <scope>NUCLEOTIDE SEQUENCE</scope>
    <source>
        <strain evidence="2">DSM 9485</strain>
    </source>
</reference>
<evidence type="ECO:0000313" key="2">
    <source>
        <dbReference type="EMBL" id="ACL24564.1"/>
    </source>
</evidence>
<dbReference type="Pfam" id="PF18096">
    <property type="entry name" value="Thump_like"/>
    <property type="match status" value="1"/>
</dbReference>
<accession>B8GA49</accession>
<dbReference type="PANTHER" id="PTHR14741">
    <property type="entry name" value="S-ADENOSYLMETHIONINE-DEPENDENT METHYLTRANSFERASE RELATED"/>
    <property type="match status" value="1"/>
</dbReference>
<organism evidence="2 3">
    <name type="scientific">Chloroflexus aggregans (strain MD-66 / DSM 9485)</name>
    <dbReference type="NCBI Taxonomy" id="326427"/>
    <lineage>
        <taxon>Bacteria</taxon>
        <taxon>Bacillati</taxon>
        <taxon>Chloroflexota</taxon>
        <taxon>Chloroflexia</taxon>
        <taxon>Chloroflexales</taxon>
        <taxon>Chloroflexineae</taxon>
        <taxon>Chloroflexaceae</taxon>
        <taxon>Chloroflexus</taxon>
    </lineage>
</organism>
<dbReference type="KEGG" id="cag:Cagg_1663"/>
<dbReference type="EMBL" id="CP001337">
    <property type="protein sequence ID" value="ACL24564.1"/>
    <property type="molecule type" value="Genomic_DNA"/>
</dbReference>
<dbReference type="GO" id="GO:0036261">
    <property type="term" value="P:7-methylguanosine cap hypermethylation"/>
    <property type="evidence" value="ECO:0007669"/>
    <property type="project" value="InterPro"/>
</dbReference>
<dbReference type="CDD" id="cd02440">
    <property type="entry name" value="AdoMet_MTases"/>
    <property type="match status" value="1"/>
</dbReference>